<dbReference type="SUPFAM" id="SSF48726">
    <property type="entry name" value="Immunoglobulin"/>
    <property type="match status" value="2"/>
</dbReference>
<feature type="chain" id="PRO_5035771314" evidence="1">
    <location>
        <begin position="22"/>
        <end position="215"/>
    </location>
</feature>
<accession>A0A8S3TJ89</accession>
<dbReference type="SMART" id="SM00408">
    <property type="entry name" value="IGc2"/>
    <property type="match status" value="2"/>
</dbReference>
<gene>
    <name evidence="3" type="ORF">MEDL_46524</name>
</gene>
<reference evidence="3" key="1">
    <citation type="submission" date="2021-03" db="EMBL/GenBank/DDBJ databases">
        <authorList>
            <person name="Bekaert M."/>
        </authorList>
    </citation>
    <scope>NUCLEOTIDE SEQUENCE</scope>
</reference>
<dbReference type="InterPro" id="IPR013098">
    <property type="entry name" value="Ig_I-set"/>
</dbReference>
<evidence type="ECO:0000313" key="3">
    <source>
        <dbReference type="EMBL" id="CAG2233833.1"/>
    </source>
</evidence>
<name>A0A8S3TJ89_MYTED</name>
<dbReference type="OrthoDB" id="6089433at2759"/>
<proteinExistence type="predicted"/>
<dbReference type="EMBL" id="CAJPWZ010002219">
    <property type="protein sequence ID" value="CAG2233833.1"/>
    <property type="molecule type" value="Genomic_DNA"/>
</dbReference>
<keyword evidence="4" id="KW-1185">Reference proteome</keyword>
<protein>
    <submittedName>
        <fullName evidence="3">HNT</fullName>
    </submittedName>
</protein>
<sequence>MDMSVVRVVVTLLFTVCHTWAQPRLNTVSTTITQTSGYSAVLNCQVHELGDAQVIWLGPSGMPLTFGRKRITTDKRISLEQPYSVDWNLHIRHVKPSDAGEYICKVDTSPPQTKRVNLKIKVAPTINHALSTKNPLSVAEGENVTLFAKPNNKEQPNFPASVTGETLTIHDISKEQAGIYECLAFNGVPPTAVKNITVNVEFKPIISSTNKKFGN</sequence>
<dbReference type="InterPro" id="IPR007110">
    <property type="entry name" value="Ig-like_dom"/>
</dbReference>
<dbReference type="Proteomes" id="UP000683360">
    <property type="component" value="Unassembled WGS sequence"/>
</dbReference>
<dbReference type="InterPro" id="IPR013783">
    <property type="entry name" value="Ig-like_fold"/>
</dbReference>
<evidence type="ECO:0000256" key="1">
    <source>
        <dbReference type="SAM" id="SignalP"/>
    </source>
</evidence>
<dbReference type="InterPro" id="IPR003599">
    <property type="entry name" value="Ig_sub"/>
</dbReference>
<dbReference type="PANTHER" id="PTHR23279:SF36">
    <property type="entry name" value="DEFECTIVE PROBOSCIS EXTENSION RESPONSE 9, ISOFORM A"/>
    <property type="match status" value="1"/>
</dbReference>
<organism evidence="3 4">
    <name type="scientific">Mytilus edulis</name>
    <name type="common">Blue mussel</name>
    <dbReference type="NCBI Taxonomy" id="6550"/>
    <lineage>
        <taxon>Eukaryota</taxon>
        <taxon>Metazoa</taxon>
        <taxon>Spiralia</taxon>
        <taxon>Lophotrochozoa</taxon>
        <taxon>Mollusca</taxon>
        <taxon>Bivalvia</taxon>
        <taxon>Autobranchia</taxon>
        <taxon>Pteriomorphia</taxon>
        <taxon>Mytilida</taxon>
        <taxon>Mytiloidea</taxon>
        <taxon>Mytilidae</taxon>
        <taxon>Mytilinae</taxon>
        <taxon>Mytilus</taxon>
    </lineage>
</organism>
<dbReference type="Gene3D" id="2.60.40.10">
    <property type="entry name" value="Immunoglobulins"/>
    <property type="match status" value="2"/>
</dbReference>
<keyword evidence="1" id="KW-0732">Signal</keyword>
<feature type="domain" description="Ig-like" evidence="2">
    <location>
        <begin position="23"/>
        <end position="117"/>
    </location>
</feature>
<dbReference type="PROSITE" id="PS50835">
    <property type="entry name" value="IG_LIKE"/>
    <property type="match status" value="1"/>
</dbReference>
<dbReference type="AlphaFoldDB" id="A0A8S3TJ89"/>
<dbReference type="InterPro" id="IPR036179">
    <property type="entry name" value="Ig-like_dom_sf"/>
</dbReference>
<dbReference type="SMART" id="SM00409">
    <property type="entry name" value="IG"/>
    <property type="match status" value="2"/>
</dbReference>
<feature type="signal peptide" evidence="1">
    <location>
        <begin position="1"/>
        <end position="21"/>
    </location>
</feature>
<dbReference type="Pfam" id="PF07679">
    <property type="entry name" value="I-set"/>
    <property type="match status" value="1"/>
</dbReference>
<dbReference type="InterPro" id="IPR037448">
    <property type="entry name" value="Zig-8"/>
</dbReference>
<dbReference type="InterPro" id="IPR003598">
    <property type="entry name" value="Ig_sub2"/>
</dbReference>
<evidence type="ECO:0000313" key="4">
    <source>
        <dbReference type="Proteomes" id="UP000683360"/>
    </source>
</evidence>
<dbReference type="GO" id="GO:0050808">
    <property type="term" value="P:synapse organization"/>
    <property type="evidence" value="ECO:0007669"/>
    <property type="project" value="TreeGrafter"/>
</dbReference>
<dbReference type="GO" id="GO:0032589">
    <property type="term" value="C:neuron projection membrane"/>
    <property type="evidence" value="ECO:0007669"/>
    <property type="project" value="TreeGrafter"/>
</dbReference>
<evidence type="ECO:0000259" key="2">
    <source>
        <dbReference type="PROSITE" id="PS50835"/>
    </source>
</evidence>
<dbReference type="PANTHER" id="PTHR23279">
    <property type="entry name" value="DEFECTIVE PROBOSCIS EXTENSION RESPONSE DPR -RELATED"/>
    <property type="match status" value="1"/>
</dbReference>
<comment type="caution">
    <text evidence="3">The sequence shown here is derived from an EMBL/GenBank/DDBJ whole genome shotgun (WGS) entry which is preliminary data.</text>
</comment>